<dbReference type="Proteomes" id="UP000485058">
    <property type="component" value="Unassembled WGS sequence"/>
</dbReference>
<dbReference type="AlphaFoldDB" id="A0A699YFE0"/>
<evidence type="ECO:0000313" key="1">
    <source>
        <dbReference type="EMBL" id="GFH06558.1"/>
    </source>
</evidence>
<evidence type="ECO:0000313" key="2">
    <source>
        <dbReference type="Proteomes" id="UP000485058"/>
    </source>
</evidence>
<accession>A0A699YFE0</accession>
<dbReference type="EMBL" id="BLLF01000045">
    <property type="protein sequence ID" value="GFH06558.1"/>
    <property type="molecule type" value="Genomic_DNA"/>
</dbReference>
<organism evidence="1 2">
    <name type="scientific">Haematococcus lacustris</name>
    <name type="common">Green alga</name>
    <name type="synonym">Haematococcus pluvialis</name>
    <dbReference type="NCBI Taxonomy" id="44745"/>
    <lineage>
        <taxon>Eukaryota</taxon>
        <taxon>Viridiplantae</taxon>
        <taxon>Chlorophyta</taxon>
        <taxon>core chlorophytes</taxon>
        <taxon>Chlorophyceae</taxon>
        <taxon>CS clade</taxon>
        <taxon>Chlamydomonadales</taxon>
        <taxon>Haematococcaceae</taxon>
        <taxon>Haematococcus</taxon>
    </lineage>
</organism>
<name>A0A699YFE0_HAELA</name>
<protein>
    <submittedName>
        <fullName evidence="1">Uncharacterized protein</fullName>
    </submittedName>
</protein>
<sequence length="116" mass="11946">MRRTAATTVTIPSSHAHPQSEAQVALLCVRCMLAERGPSQAACACAYDASPLNESPMSRASALPALASKPSPRMAIKITVIGTSTKYIGDATREAVAVRGSSSAALAKSWGMRGSA</sequence>
<proteinExistence type="predicted"/>
<comment type="caution">
    <text evidence="1">The sequence shown here is derived from an EMBL/GenBank/DDBJ whole genome shotgun (WGS) entry which is preliminary data.</text>
</comment>
<keyword evidence="2" id="KW-1185">Reference proteome</keyword>
<gene>
    <name evidence="1" type="ORF">HaLaN_01208</name>
</gene>
<reference evidence="1 2" key="1">
    <citation type="submission" date="2020-02" db="EMBL/GenBank/DDBJ databases">
        <title>Draft genome sequence of Haematococcus lacustris strain NIES-144.</title>
        <authorList>
            <person name="Morimoto D."/>
            <person name="Nakagawa S."/>
            <person name="Yoshida T."/>
            <person name="Sawayama S."/>
        </authorList>
    </citation>
    <scope>NUCLEOTIDE SEQUENCE [LARGE SCALE GENOMIC DNA]</scope>
    <source>
        <strain evidence="1 2">NIES-144</strain>
    </source>
</reference>